<dbReference type="AlphaFoldDB" id="A0A558DJN8"/>
<comment type="caution">
    <text evidence="1">The sequence shown here is derived from an EMBL/GenBank/DDBJ whole genome shotgun (WGS) entry which is preliminary data.</text>
</comment>
<accession>A0A558DJN8</accession>
<dbReference type="SUPFAM" id="SSF50475">
    <property type="entry name" value="FMN-binding split barrel"/>
    <property type="match status" value="1"/>
</dbReference>
<name>A0A558DJN8_9GAMM</name>
<dbReference type="InterPro" id="IPR024747">
    <property type="entry name" value="Pyridox_Oxase-rel"/>
</dbReference>
<protein>
    <submittedName>
        <fullName evidence="1">Pyridoxamine 5'-phosphate oxidase family protein</fullName>
    </submittedName>
</protein>
<proteinExistence type="predicted"/>
<dbReference type="EMBL" id="VMNH01000033">
    <property type="protein sequence ID" value="TVO68856.1"/>
    <property type="molecule type" value="Genomic_DNA"/>
</dbReference>
<dbReference type="InterPro" id="IPR012349">
    <property type="entry name" value="Split_barrel_FMN-bd"/>
</dbReference>
<dbReference type="Gene3D" id="2.30.110.10">
    <property type="entry name" value="Electron Transport, Fmn-binding Protein, Chain A"/>
    <property type="match status" value="1"/>
</dbReference>
<gene>
    <name evidence="1" type="ORF">FHP88_18210</name>
</gene>
<dbReference type="PANTHER" id="PTHR34071:SF2">
    <property type="entry name" value="FLAVIN-NUCLEOTIDE-BINDING PROTEIN"/>
    <property type="match status" value="1"/>
</dbReference>
<reference evidence="1 2" key="1">
    <citation type="submission" date="2019-07" db="EMBL/GenBank/DDBJ databases">
        <title>The pathways for chlorine oxyanion respiration interact through the shared metabolite chlorate.</title>
        <authorList>
            <person name="Barnum T.P."/>
            <person name="Cheng Y."/>
            <person name="Hill K.A."/>
            <person name="Lucas L.N."/>
            <person name="Carlson H.K."/>
            <person name="Coates J.D."/>
        </authorList>
    </citation>
    <scope>NUCLEOTIDE SEQUENCE [LARGE SCALE GENOMIC DNA]</scope>
    <source>
        <strain evidence="1 2">BK-1</strain>
    </source>
</reference>
<dbReference type="OrthoDB" id="116031at2"/>
<dbReference type="PANTHER" id="PTHR34071">
    <property type="entry name" value="5-NITROIMIDAZOLE ANTIBIOTICS RESISTANCE PROTEIN, NIMA-FAMILY-RELATED PROTEIN-RELATED"/>
    <property type="match status" value="1"/>
</dbReference>
<keyword evidence="2" id="KW-1185">Reference proteome</keyword>
<organism evidence="1 2">
    <name type="scientific">Sedimenticola selenatireducens</name>
    <dbReference type="NCBI Taxonomy" id="191960"/>
    <lineage>
        <taxon>Bacteria</taxon>
        <taxon>Pseudomonadati</taxon>
        <taxon>Pseudomonadota</taxon>
        <taxon>Gammaproteobacteria</taxon>
        <taxon>Chromatiales</taxon>
        <taxon>Sedimenticolaceae</taxon>
        <taxon>Sedimenticola</taxon>
    </lineage>
</organism>
<dbReference type="Proteomes" id="UP000316649">
    <property type="component" value="Unassembled WGS sequence"/>
</dbReference>
<dbReference type="Pfam" id="PF12900">
    <property type="entry name" value="Pyridox_ox_2"/>
    <property type="match status" value="1"/>
</dbReference>
<evidence type="ECO:0000313" key="1">
    <source>
        <dbReference type="EMBL" id="TVO68856.1"/>
    </source>
</evidence>
<dbReference type="RefSeq" id="WP_144360552.1">
    <property type="nucleotide sequence ID" value="NZ_VMNH01000033.1"/>
</dbReference>
<evidence type="ECO:0000313" key="2">
    <source>
        <dbReference type="Proteomes" id="UP000316649"/>
    </source>
</evidence>
<sequence length="206" mass="22659">MSEITSRNRIHRHKDRGHYDDPTIYEILDQGKICHVGFTVEAQPFVIPMAYARHGNALYLHGAPNSRLLKQLGSGIPVCVTVTHLDGLVLARSTFHHSLNFRSVVAFGTARHVEDLAEKHQALITITEHLAPGRTRVARAATDEEAKATSVVRFEIEEASAKARSGPPIDSPKDMQLDVWAGVIPIAVEEHEPQPAPDLKPGISYA</sequence>